<dbReference type="EMBL" id="MHWF01000035">
    <property type="protein sequence ID" value="OHB04732.1"/>
    <property type="molecule type" value="Genomic_DNA"/>
</dbReference>
<feature type="domain" description="Smf/DprA SLOG" evidence="2">
    <location>
        <begin position="57"/>
        <end position="265"/>
    </location>
</feature>
<dbReference type="InterPro" id="IPR003488">
    <property type="entry name" value="DprA"/>
</dbReference>
<dbReference type="GO" id="GO:0009294">
    <property type="term" value="P:DNA-mediated transformation"/>
    <property type="evidence" value="ECO:0007669"/>
    <property type="project" value="InterPro"/>
</dbReference>
<dbReference type="Gene3D" id="3.40.50.450">
    <property type="match status" value="1"/>
</dbReference>
<evidence type="ECO:0000313" key="3">
    <source>
        <dbReference type="EMBL" id="OHB04732.1"/>
    </source>
</evidence>
<dbReference type="PANTHER" id="PTHR43022:SF1">
    <property type="entry name" value="PROTEIN SMF"/>
    <property type="match status" value="1"/>
</dbReference>
<reference evidence="3 4" key="1">
    <citation type="journal article" date="2016" name="Nat. Commun.">
        <title>Thousands of microbial genomes shed light on interconnected biogeochemical processes in an aquifer system.</title>
        <authorList>
            <person name="Anantharaman K."/>
            <person name="Brown C.T."/>
            <person name="Hug L.A."/>
            <person name="Sharon I."/>
            <person name="Castelle C.J."/>
            <person name="Probst A.J."/>
            <person name="Thomas B.C."/>
            <person name="Singh A."/>
            <person name="Wilkins M.J."/>
            <person name="Karaoz U."/>
            <person name="Brodie E.L."/>
            <person name="Williams K.H."/>
            <person name="Hubbard S.S."/>
            <person name="Banfield J.F."/>
        </authorList>
    </citation>
    <scope>NUCLEOTIDE SEQUENCE [LARGE SCALE GENOMIC DNA]</scope>
</reference>
<sequence length="337" mass="36915">MQEKYYNALAIIYKSNYSKLQKILARYGDWQTAWQSEKTTVDPDKEWKKLQSIDANILLNDNPNFPKLLKEIPLSPLGIYARGIIDDRQPTIAIVGTRKATPQGKEMARSFARSLAKAGITIVSGLAMGIDESAHRGALDGGGKTVAVLGTPPDYIYPRQNAKLAEEILENGGGIISEFPIGHNYYPANFLIRNRIISGLSSGILIIEAPERSGSLATARFAIEQNREVFVIPGGIKAPYYQGSNRLLKDGAALVTSPDDILVALNMQMPEISQQSHSENSEEQKIISIFKQSKGNLSAQELLVLSAGNPQELNTLLTMLVIKGIIKESQGIYSLCN</sequence>
<comment type="caution">
    <text evidence="3">The sequence shown here is derived from an EMBL/GenBank/DDBJ whole genome shotgun (WGS) entry which is preliminary data.</text>
</comment>
<dbReference type="PANTHER" id="PTHR43022">
    <property type="entry name" value="PROTEIN SMF"/>
    <property type="match status" value="1"/>
</dbReference>
<evidence type="ECO:0000259" key="2">
    <source>
        <dbReference type="Pfam" id="PF02481"/>
    </source>
</evidence>
<dbReference type="Pfam" id="PF02481">
    <property type="entry name" value="DNA_processg_A"/>
    <property type="match status" value="1"/>
</dbReference>
<protein>
    <submittedName>
        <fullName evidence="3">DNA protecting protein DprA</fullName>
    </submittedName>
</protein>
<gene>
    <name evidence="3" type="ORF">A3B16_00160</name>
</gene>
<dbReference type="NCBIfam" id="TIGR00732">
    <property type="entry name" value="dprA"/>
    <property type="match status" value="1"/>
</dbReference>
<evidence type="ECO:0000313" key="4">
    <source>
        <dbReference type="Proteomes" id="UP000177722"/>
    </source>
</evidence>
<dbReference type="SUPFAM" id="SSF102405">
    <property type="entry name" value="MCP/YpsA-like"/>
    <property type="match status" value="1"/>
</dbReference>
<accession>A0A1G2U6Z9</accession>
<proteinExistence type="inferred from homology"/>
<dbReference type="Proteomes" id="UP000177722">
    <property type="component" value="Unassembled WGS sequence"/>
</dbReference>
<comment type="similarity">
    <text evidence="1">Belongs to the DprA/Smf family.</text>
</comment>
<name>A0A1G2U6Z9_9BACT</name>
<dbReference type="InterPro" id="IPR057666">
    <property type="entry name" value="DrpA_SLOG"/>
</dbReference>
<evidence type="ECO:0000256" key="1">
    <source>
        <dbReference type="ARBA" id="ARBA00006525"/>
    </source>
</evidence>
<organism evidence="3 4">
    <name type="scientific">Candidatus Zambryskibacteria bacterium RIFCSPLOWO2_01_FULL_45_43</name>
    <dbReference type="NCBI Taxonomy" id="1802762"/>
    <lineage>
        <taxon>Bacteria</taxon>
        <taxon>Candidatus Zambryskiibacteriota</taxon>
    </lineage>
</organism>
<dbReference type="AlphaFoldDB" id="A0A1G2U6Z9"/>